<dbReference type="InterPro" id="IPR000182">
    <property type="entry name" value="GNAT_dom"/>
</dbReference>
<proteinExistence type="inferred from homology"/>
<protein>
    <submittedName>
        <fullName evidence="5">GNAT family N-acetyltransferase</fullName>
    </submittedName>
</protein>
<organism evidence="5 6">
    <name type="scientific">Tenacibaculum platacis</name>
    <dbReference type="NCBI Taxonomy" id="3137852"/>
    <lineage>
        <taxon>Bacteria</taxon>
        <taxon>Pseudomonadati</taxon>
        <taxon>Bacteroidota</taxon>
        <taxon>Flavobacteriia</taxon>
        <taxon>Flavobacteriales</taxon>
        <taxon>Flavobacteriaceae</taxon>
        <taxon>Tenacibaculum</taxon>
    </lineage>
</organism>
<gene>
    <name evidence="5" type="ORF">T190607A01A_50234</name>
</gene>
<dbReference type="InterPro" id="IPR016181">
    <property type="entry name" value="Acyl_CoA_acyltransferase"/>
</dbReference>
<sequence>MKDFTIRLLSTEDSLAFFELIKRNKSRLEDFFAGTVKYTNSLEDTIEYCKVIEGRILRKEYYPYLILDEKGSAIGFIDFKNIDWSLPKAELGAFIDLNYQGKGIITKSFKLLLDSVIKKHEFKKLFCRISPMNKRSIQLAERCGFELEGVLKKDYKTTSGELIDLCYYGRVLDEF</sequence>
<evidence type="ECO:0000256" key="2">
    <source>
        <dbReference type="ARBA" id="ARBA00023315"/>
    </source>
</evidence>
<evidence type="ECO:0000259" key="4">
    <source>
        <dbReference type="PROSITE" id="PS51186"/>
    </source>
</evidence>
<dbReference type="Gene3D" id="3.40.630.30">
    <property type="match status" value="1"/>
</dbReference>
<evidence type="ECO:0000313" key="5">
    <source>
        <dbReference type="EMBL" id="CAL2093587.1"/>
    </source>
</evidence>
<dbReference type="PANTHER" id="PTHR43792:SF8">
    <property type="entry name" value="[RIBOSOMAL PROTEIN US5]-ALANINE N-ACETYLTRANSFERASE"/>
    <property type="match status" value="1"/>
</dbReference>
<name>A0ABM9P5H1_9FLAO</name>
<reference evidence="5 6" key="1">
    <citation type="submission" date="2024-05" db="EMBL/GenBank/DDBJ databases">
        <authorList>
            <person name="Duchaud E."/>
        </authorList>
    </citation>
    <scope>NUCLEOTIDE SEQUENCE [LARGE SCALE GENOMIC DNA]</scope>
    <source>
        <strain evidence="5">Ena-SAMPLE-TAB-13-05-2024-13:56:06:370-140302</strain>
    </source>
</reference>
<accession>A0ABM9P5H1</accession>
<comment type="similarity">
    <text evidence="3">Belongs to the acetyltransferase family. RimJ subfamily.</text>
</comment>
<dbReference type="InterPro" id="IPR051531">
    <property type="entry name" value="N-acetyltransferase"/>
</dbReference>
<keyword evidence="1" id="KW-0808">Transferase</keyword>
<dbReference type="PROSITE" id="PS51186">
    <property type="entry name" value="GNAT"/>
    <property type="match status" value="1"/>
</dbReference>
<keyword evidence="2" id="KW-0012">Acyltransferase</keyword>
<dbReference type="Proteomes" id="UP001497416">
    <property type="component" value="Unassembled WGS sequence"/>
</dbReference>
<dbReference type="RefSeq" id="WP_348713647.1">
    <property type="nucleotide sequence ID" value="NZ_CAXIXY010000007.1"/>
</dbReference>
<feature type="domain" description="N-acetyltransferase" evidence="4">
    <location>
        <begin position="4"/>
        <end position="169"/>
    </location>
</feature>
<evidence type="ECO:0000313" key="6">
    <source>
        <dbReference type="Proteomes" id="UP001497416"/>
    </source>
</evidence>
<keyword evidence="6" id="KW-1185">Reference proteome</keyword>
<dbReference type="SUPFAM" id="SSF55729">
    <property type="entry name" value="Acyl-CoA N-acyltransferases (Nat)"/>
    <property type="match status" value="1"/>
</dbReference>
<comment type="caution">
    <text evidence="5">The sequence shown here is derived from an EMBL/GenBank/DDBJ whole genome shotgun (WGS) entry which is preliminary data.</text>
</comment>
<dbReference type="EMBL" id="CAXIXY010000007">
    <property type="protein sequence ID" value="CAL2093587.1"/>
    <property type="molecule type" value="Genomic_DNA"/>
</dbReference>
<dbReference type="Pfam" id="PF13302">
    <property type="entry name" value="Acetyltransf_3"/>
    <property type="match status" value="1"/>
</dbReference>
<evidence type="ECO:0000256" key="1">
    <source>
        <dbReference type="ARBA" id="ARBA00022679"/>
    </source>
</evidence>
<evidence type="ECO:0000256" key="3">
    <source>
        <dbReference type="ARBA" id="ARBA00038502"/>
    </source>
</evidence>
<dbReference type="PANTHER" id="PTHR43792">
    <property type="entry name" value="GNAT FAMILY, PUTATIVE (AFU_ORTHOLOGUE AFUA_3G00765)-RELATED-RELATED"/>
    <property type="match status" value="1"/>
</dbReference>